<evidence type="ECO:0000256" key="3">
    <source>
        <dbReference type="ARBA" id="ARBA00022679"/>
    </source>
</evidence>
<dbReference type="GO" id="GO:0042597">
    <property type="term" value="C:periplasmic space"/>
    <property type="evidence" value="ECO:0007669"/>
    <property type="project" value="UniProtKB-SubCell"/>
</dbReference>
<comment type="pathway">
    <text evidence="2">Glycan biosynthesis; alginate biosynthesis.</text>
</comment>
<dbReference type="EMBL" id="VBAO01000136">
    <property type="protein sequence ID" value="TMI82232.1"/>
    <property type="molecule type" value="Genomic_DNA"/>
</dbReference>
<evidence type="ECO:0000256" key="6">
    <source>
        <dbReference type="ARBA" id="ARBA00022841"/>
    </source>
</evidence>
<comment type="caution">
    <text evidence="8">The sequence shown here is derived from an EMBL/GenBank/DDBJ whole genome shotgun (WGS) entry which is preliminary data.</text>
</comment>
<dbReference type="AlphaFoldDB" id="A0A537JFX2"/>
<evidence type="ECO:0000259" key="7">
    <source>
        <dbReference type="Pfam" id="PF16822"/>
    </source>
</evidence>
<keyword evidence="3" id="KW-0808">Transferase</keyword>
<accession>A0A537JFX2</accession>
<sequence>MGTDRGRRHVWQVGYLIPRLLVAVCLVDIALRFMPIDGLTFRAWETVTRYRPSGGAFEPNRRYYSERSYGNLAALGNLPDRRQYWTETFTVDALGFRNGVHLLNEPVSAILVGDSFAVGAGAKDDETLSSSLNKLGTCVVYNAGSEAWAVVPDQVLATAHRLNMRNRLVIRLYSEDADVPATPTGRAMGVRKLIASAPEEVRDWVGRVRGVLTVSPLEILSERALKALADDRILPNSYADTVVRATLYNGDSILFLAAFVNRFHRRREVASDYWRWLHNELREARFDLLVVLVPGKYRVYRPLLVNPRPVGQGEGDYLERLEHDLRAAGIAVLNLGPVLEAEAARALRHGEYLYWLDDIHWNARGIALAAKAVREQWPLTERSCGNSRGLVVQEPATHRSAKSVTTTVR</sequence>
<comment type="subcellular location">
    <subcellularLocation>
        <location evidence="1">Periplasm</location>
    </subcellularLocation>
</comment>
<dbReference type="Pfam" id="PF16822">
    <property type="entry name" value="ALGX"/>
    <property type="match status" value="1"/>
</dbReference>
<proteinExistence type="predicted"/>
<dbReference type="Proteomes" id="UP000320048">
    <property type="component" value="Unassembled WGS sequence"/>
</dbReference>
<evidence type="ECO:0000256" key="2">
    <source>
        <dbReference type="ARBA" id="ARBA00005182"/>
    </source>
</evidence>
<gene>
    <name evidence="8" type="ORF">E6H04_05125</name>
</gene>
<protein>
    <recommendedName>
        <fullName evidence="7">AlgX/AlgJ SGNH hydrolase-like domain-containing protein</fullName>
    </recommendedName>
</protein>
<evidence type="ECO:0000256" key="1">
    <source>
        <dbReference type="ARBA" id="ARBA00004418"/>
    </source>
</evidence>
<feature type="domain" description="AlgX/AlgJ SGNH hydrolase-like" evidence="7">
    <location>
        <begin position="277"/>
        <end position="380"/>
    </location>
</feature>
<evidence type="ECO:0000313" key="9">
    <source>
        <dbReference type="Proteomes" id="UP000320048"/>
    </source>
</evidence>
<evidence type="ECO:0000256" key="5">
    <source>
        <dbReference type="ARBA" id="ARBA00022764"/>
    </source>
</evidence>
<keyword evidence="6" id="KW-0016">Alginate biosynthesis</keyword>
<dbReference type="InterPro" id="IPR031811">
    <property type="entry name" value="ALGX/ALGJ_SGNH-like"/>
</dbReference>
<dbReference type="UniPathway" id="UPA00286"/>
<evidence type="ECO:0000313" key="8">
    <source>
        <dbReference type="EMBL" id="TMI82232.1"/>
    </source>
</evidence>
<keyword evidence="5" id="KW-0574">Periplasm</keyword>
<name>A0A537JFX2_9BACT</name>
<reference evidence="8 9" key="1">
    <citation type="journal article" date="2019" name="Nat. Microbiol.">
        <title>Mediterranean grassland soil C-N compound turnover is dependent on rainfall and depth, and is mediated by genomically divergent microorganisms.</title>
        <authorList>
            <person name="Diamond S."/>
            <person name="Andeer P.F."/>
            <person name="Li Z."/>
            <person name="Crits-Christoph A."/>
            <person name="Burstein D."/>
            <person name="Anantharaman K."/>
            <person name="Lane K.R."/>
            <person name="Thomas B.C."/>
            <person name="Pan C."/>
            <person name="Northen T.R."/>
            <person name="Banfield J.F."/>
        </authorList>
    </citation>
    <scope>NUCLEOTIDE SEQUENCE [LARGE SCALE GENOMIC DNA]</scope>
    <source>
        <strain evidence="8">NP_7</strain>
    </source>
</reference>
<dbReference type="GO" id="GO:0042121">
    <property type="term" value="P:alginic acid biosynthetic process"/>
    <property type="evidence" value="ECO:0007669"/>
    <property type="project" value="UniProtKB-UniPathway"/>
</dbReference>
<organism evidence="8 9">
    <name type="scientific">Candidatus Segetimicrobium genomatis</name>
    <dbReference type="NCBI Taxonomy" id="2569760"/>
    <lineage>
        <taxon>Bacteria</taxon>
        <taxon>Bacillati</taxon>
        <taxon>Candidatus Sysuimicrobiota</taxon>
        <taxon>Candidatus Sysuimicrobiia</taxon>
        <taxon>Candidatus Sysuimicrobiales</taxon>
        <taxon>Candidatus Segetimicrobiaceae</taxon>
        <taxon>Candidatus Segetimicrobium</taxon>
    </lineage>
</organism>
<evidence type="ECO:0000256" key="4">
    <source>
        <dbReference type="ARBA" id="ARBA00022729"/>
    </source>
</evidence>
<keyword evidence="4" id="KW-0732">Signal</keyword>
<dbReference type="GO" id="GO:0016740">
    <property type="term" value="F:transferase activity"/>
    <property type="evidence" value="ECO:0007669"/>
    <property type="project" value="UniProtKB-KW"/>
</dbReference>